<evidence type="ECO:0000313" key="1">
    <source>
        <dbReference type="EMBL" id="WNL50146.1"/>
    </source>
</evidence>
<protein>
    <submittedName>
        <fullName evidence="1">Uncharacterized protein</fullName>
    </submittedName>
</protein>
<sequence>MCEKSRLSVISLEFLEEPVLNSSLVFLPIFCLSDFENIRSPNFCIVNEIDAAFRRIVKNSTWFNSKNWDNFVQ</sequence>
<proteinExistence type="predicted"/>
<name>A0AA96IYE6_9VIRU</name>
<accession>A0AA96IYE6</accession>
<gene>
    <name evidence="1" type="ORF">MarDSR_107</name>
</gene>
<dbReference type="EMBL" id="OR343189">
    <property type="protein sequence ID" value="WNL50146.1"/>
    <property type="molecule type" value="Genomic_DNA"/>
</dbReference>
<organism evidence="1">
    <name type="scientific">Marseillevirus sp</name>
    <dbReference type="NCBI Taxonomy" id="2809551"/>
    <lineage>
        <taxon>Viruses</taxon>
        <taxon>Varidnaviria</taxon>
        <taxon>Bamfordvirae</taxon>
        <taxon>Nucleocytoviricota</taxon>
        <taxon>Megaviricetes</taxon>
        <taxon>Pimascovirales</taxon>
        <taxon>Pimascovirales incertae sedis</taxon>
        <taxon>Marseilleviridae</taxon>
        <taxon>Marseillevirus</taxon>
    </lineage>
</organism>
<reference evidence="1" key="1">
    <citation type="submission" date="2023-07" db="EMBL/GenBank/DDBJ databases">
        <authorList>
            <person name="Xia Y."/>
        </authorList>
    </citation>
    <scope>NUCLEOTIDE SEQUENCE</scope>
    <source>
        <strain evidence="1">E</strain>
    </source>
</reference>